<dbReference type="GO" id="GO:0043937">
    <property type="term" value="P:regulation of sporulation"/>
    <property type="evidence" value="ECO:0007669"/>
    <property type="project" value="InterPro"/>
</dbReference>
<dbReference type="RefSeq" id="WP_085030275.1">
    <property type="nucleotide sequence ID" value="NZ_CP020772.1"/>
</dbReference>
<dbReference type="KEGG" id="hmn:HM131_13570"/>
<name>A0A1W5ZWZ9_9BACI</name>
<dbReference type="Pfam" id="PF09388">
    <property type="entry name" value="SpoOE-like"/>
    <property type="match status" value="1"/>
</dbReference>
<dbReference type="Gene3D" id="4.10.280.10">
    <property type="entry name" value="Helix-loop-helix DNA-binding domain"/>
    <property type="match status" value="1"/>
</dbReference>
<dbReference type="InterPro" id="IPR036638">
    <property type="entry name" value="HLH_DNA-bd_sf"/>
</dbReference>
<dbReference type="InterPro" id="IPR018540">
    <property type="entry name" value="Spo0E-like"/>
</dbReference>
<dbReference type="GO" id="GO:0046983">
    <property type="term" value="F:protein dimerization activity"/>
    <property type="evidence" value="ECO:0007669"/>
    <property type="project" value="InterPro"/>
</dbReference>
<sequence>MNDKKGLELQIEEVREKMYEAYNVPNNYSEVLRISQQLDQLLNKLNGEG</sequence>
<protein>
    <recommendedName>
        <fullName evidence="3">Spo0E family sporulation regulatory protein-aspartic acid phosphatase</fullName>
    </recommendedName>
</protein>
<accession>A0A1W5ZWZ9</accession>
<gene>
    <name evidence="1" type="ORF">HM131_13570</name>
</gene>
<evidence type="ECO:0008006" key="3">
    <source>
        <dbReference type="Google" id="ProtNLM"/>
    </source>
</evidence>
<organism evidence="1 2">
    <name type="scientific">Halobacillus mangrovi</name>
    <dbReference type="NCBI Taxonomy" id="402384"/>
    <lineage>
        <taxon>Bacteria</taxon>
        <taxon>Bacillati</taxon>
        <taxon>Bacillota</taxon>
        <taxon>Bacilli</taxon>
        <taxon>Bacillales</taxon>
        <taxon>Bacillaceae</taxon>
        <taxon>Halobacillus</taxon>
    </lineage>
</organism>
<dbReference type="Proteomes" id="UP000192527">
    <property type="component" value="Chromosome"/>
</dbReference>
<proteinExistence type="predicted"/>
<evidence type="ECO:0000313" key="2">
    <source>
        <dbReference type="Proteomes" id="UP000192527"/>
    </source>
</evidence>
<dbReference type="OrthoDB" id="2973540at2"/>
<dbReference type="SUPFAM" id="SSF140500">
    <property type="entry name" value="BAS1536-like"/>
    <property type="match status" value="1"/>
</dbReference>
<reference evidence="1 2" key="1">
    <citation type="submission" date="2017-04" db="EMBL/GenBank/DDBJ databases">
        <title>The whole genome sequencing and assembly of Halobacillus mangrovi strain.</title>
        <authorList>
            <person name="Lee S.-J."/>
            <person name="Park M.-K."/>
            <person name="Kim J.-Y."/>
            <person name="Lee Y.-J."/>
            <person name="Yi H."/>
            <person name="Bahn Y.-S."/>
            <person name="Kim J.F."/>
            <person name="Lee D.-W."/>
        </authorList>
    </citation>
    <scope>NUCLEOTIDE SEQUENCE [LARGE SCALE GENOMIC DNA]</scope>
    <source>
        <strain evidence="1 2">KTB 131</strain>
    </source>
</reference>
<dbReference type="InterPro" id="IPR037208">
    <property type="entry name" value="Spo0E-like_sf"/>
</dbReference>
<dbReference type="EMBL" id="CP020772">
    <property type="protein sequence ID" value="ARI77814.1"/>
    <property type="molecule type" value="Genomic_DNA"/>
</dbReference>
<evidence type="ECO:0000313" key="1">
    <source>
        <dbReference type="EMBL" id="ARI77814.1"/>
    </source>
</evidence>
<dbReference type="AlphaFoldDB" id="A0A1W5ZWZ9"/>
<keyword evidence="2" id="KW-1185">Reference proteome</keyword>